<dbReference type="EMBL" id="JABWUV010000010">
    <property type="protein sequence ID" value="KAF6324876.1"/>
    <property type="molecule type" value="Genomic_DNA"/>
</dbReference>
<accession>A0A7J7VIU8</accession>
<dbReference type="Proteomes" id="UP000527355">
    <property type="component" value="Unassembled WGS sequence"/>
</dbReference>
<reference evidence="1 2" key="1">
    <citation type="journal article" date="2020" name="Nature">
        <title>Six reference-quality genomes reveal evolution of bat adaptations.</title>
        <authorList>
            <person name="Jebb D."/>
            <person name="Huang Z."/>
            <person name="Pippel M."/>
            <person name="Hughes G.M."/>
            <person name="Lavrichenko K."/>
            <person name="Devanna P."/>
            <person name="Winkler S."/>
            <person name="Jermiin L.S."/>
            <person name="Skirmuntt E.C."/>
            <person name="Katzourakis A."/>
            <person name="Burkitt-Gray L."/>
            <person name="Ray D.A."/>
            <person name="Sullivan K.A.M."/>
            <person name="Roscito J.G."/>
            <person name="Kirilenko B.M."/>
            <person name="Davalos L.M."/>
            <person name="Corthals A.P."/>
            <person name="Power M.L."/>
            <person name="Jones G."/>
            <person name="Ransome R.D."/>
            <person name="Dechmann D.K.N."/>
            <person name="Locatelli A.G."/>
            <person name="Puechmaille S.J."/>
            <person name="Fedrigo O."/>
            <person name="Jarvis E.D."/>
            <person name="Hiller M."/>
            <person name="Vernes S.C."/>
            <person name="Myers E.W."/>
            <person name="Teeling E.C."/>
        </authorList>
    </citation>
    <scope>NUCLEOTIDE SEQUENCE [LARGE SCALE GENOMIC DNA]</scope>
    <source>
        <strain evidence="1">MMyoMyo1</strain>
        <tissue evidence="1">Flight muscle</tissue>
    </source>
</reference>
<evidence type="ECO:0000313" key="2">
    <source>
        <dbReference type="Proteomes" id="UP000527355"/>
    </source>
</evidence>
<keyword evidence="2" id="KW-1185">Reference proteome</keyword>
<protein>
    <submittedName>
        <fullName evidence="1">Uncharacterized protein</fullName>
    </submittedName>
</protein>
<sequence length="156" mass="16680">MGNSPALNQSHPPQQQPEAPGAVNAWLVCPRLLHTQFECCQVILLELNSDLRDREHTQNGPLSVGLAEATEPVQGLQREAGLQQQRRICSASVLVGPGKQRASVLRRPRSAGNSLLSLPSCLSTSKELLAEAFVPGQKLTVRFLTGLGVMVGPEGA</sequence>
<evidence type="ECO:0000313" key="1">
    <source>
        <dbReference type="EMBL" id="KAF6324876.1"/>
    </source>
</evidence>
<gene>
    <name evidence="1" type="ORF">mMyoMyo1_008330</name>
</gene>
<name>A0A7J7VIU8_MYOMY</name>
<proteinExistence type="predicted"/>
<comment type="caution">
    <text evidence="1">The sequence shown here is derived from an EMBL/GenBank/DDBJ whole genome shotgun (WGS) entry which is preliminary data.</text>
</comment>
<dbReference type="AlphaFoldDB" id="A0A7J7VIU8"/>
<organism evidence="1 2">
    <name type="scientific">Myotis myotis</name>
    <name type="common">Greater mouse-eared bat</name>
    <name type="synonym">Vespertilio myotis</name>
    <dbReference type="NCBI Taxonomy" id="51298"/>
    <lineage>
        <taxon>Eukaryota</taxon>
        <taxon>Metazoa</taxon>
        <taxon>Chordata</taxon>
        <taxon>Craniata</taxon>
        <taxon>Vertebrata</taxon>
        <taxon>Euteleostomi</taxon>
        <taxon>Mammalia</taxon>
        <taxon>Eutheria</taxon>
        <taxon>Laurasiatheria</taxon>
        <taxon>Chiroptera</taxon>
        <taxon>Yangochiroptera</taxon>
        <taxon>Vespertilionidae</taxon>
        <taxon>Myotis</taxon>
    </lineage>
</organism>